<feature type="compositionally biased region" description="Basic residues" evidence="1">
    <location>
        <begin position="94"/>
        <end position="104"/>
    </location>
</feature>
<gene>
    <name evidence="2" type="ORF">ACFO3Q_03410</name>
</gene>
<evidence type="ECO:0000256" key="1">
    <source>
        <dbReference type="SAM" id="MobiDB-lite"/>
    </source>
</evidence>
<sequence length="118" mass="12724">MSARPLPPPWLRPAVRTALDAAAPCVRCGACDALARADASPQVLHLLALDGRLPEAEDAGLMRADPSPVLDAACPSRIPLSGILRDARDEQRRRHEARARHDARRARLERAAAEAAAR</sequence>
<feature type="non-terminal residue" evidence="2">
    <location>
        <position position="118"/>
    </location>
</feature>
<accession>A0ABV9NHL7</accession>
<comment type="caution">
    <text evidence="2">The sequence shown here is derived from an EMBL/GenBank/DDBJ whole genome shotgun (WGS) entry which is preliminary data.</text>
</comment>
<feature type="region of interest" description="Disordered" evidence="1">
    <location>
        <begin position="85"/>
        <end position="118"/>
    </location>
</feature>
<dbReference type="EMBL" id="JBHSGG010000005">
    <property type="protein sequence ID" value="MFC4727215.1"/>
    <property type="molecule type" value="Genomic_DNA"/>
</dbReference>
<dbReference type="Proteomes" id="UP001595892">
    <property type="component" value="Unassembled WGS sequence"/>
</dbReference>
<dbReference type="RefSeq" id="WP_377003233.1">
    <property type="nucleotide sequence ID" value="NZ_JBHSGG010000005.1"/>
</dbReference>
<reference evidence="3" key="1">
    <citation type="journal article" date="2019" name="Int. J. Syst. Evol. Microbiol.">
        <title>The Global Catalogue of Microorganisms (GCM) 10K type strain sequencing project: providing services to taxonomists for standard genome sequencing and annotation.</title>
        <authorList>
            <consortium name="The Broad Institute Genomics Platform"/>
            <consortium name="The Broad Institute Genome Sequencing Center for Infectious Disease"/>
            <person name="Wu L."/>
            <person name="Ma J."/>
        </authorList>
    </citation>
    <scope>NUCLEOTIDE SEQUENCE [LARGE SCALE GENOMIC DNA]</scope>
    <source>
        <strain evidence="3">CGMCC 1.13574</strain>
    </source>
</reference>
<evidence type="ECO:0000313" key="3">
    <source>
        <dbReference type="Proteomes" id="UP001595892"/>
    </source>
</evidence>
<organism evidence="2 3">
    <name type="scientific">Coralloluteibacterium thermophilum</name>
    <dbReference type="NCBI Taxonomy" id="2707049"/>
    <lineage>
        <taxon>Bacteria</taxon>
        <taxon>Pseudomonadati</taxon>
        <taxon>Pseudomonadota</taxon>
        <taxon>Gammaproteobacteria</taxon>
        <taxon>Lysobacterales</taxon>
        <taxon>Lysobacteraceae</taxon>
        <taxon>Coralloluteibacterium</taxon>
    </lineage>
</organism>
<name>A0ABV9NHL7_9GAMM</name>
<proteinExistence type="predicted"/>
<protein>
    <recommendedName>
        <fullName evidence="4">HEAT repeat domain-containing protein</fullName>
    </recommendedName>
</protein>
<keyword evidence="3" id="KW-1185">Reference proteome</keyword>
<evidence type="ECO:0008006" key="4">
    <source>
        <dbReference type="Google" id="ProtNLM"/>
    </source>
</evidence>
<evidence type="ECO:0000313" key="2">
    <source>
        <dbReference type="EMBL" id="MFC4727215.1"/>
    </source>
</evidence>
<feature type="compositionally biased region" description="Basic and acidic residues" evidence="1">
    <location>
        <begin position="105"/>
        <end position="118"/>
    </location>
</feature>